<feature type="domain" description="Tubulin/FtsZ GTPase" evidence="11">
    <location>
        <begin position="3"/>
        <end position="76"/>
    </location>
</feature>
<evidence type="ECO:0000256" key="7">
    <source>
        <dbReference type="ARBA" id="ARBA00022801"/>
    </source>
</evidence>
<sequence length="80" mass="8705">QRECISIHVGQAGVQMGNACWELFCLEHGVGPDGVFLDSPAEANSREDPFNTFFNTGSSGRHVPRAIYVDLEPTVVGEQL</sequence>
<evidence type="ECO:0000256" key="3">
    <source>
        <dbReference type="ARBA" id="ARBA00009636"/>
    </source>
</evidence>
<proteinExistence type="inferred from homology"/>
<evidence type="ECO:0000256" key="1">
    <source>
        <dbReference type="ARBA" id="ARBA00001946"/>
    </source>
</evidence>
<comment type="subcellular location">
    <subcellularLocation>
        <location evidence="2">Cytoplasm</location>
        <location evidence="2">Cytoskeleton</location>
    </subcellularLocation>
</comment>
<keyword evidence="9" id="KW-0206">Cytoskeleton</keyword>
<keyword evidence="13" id="KW-1185">Reference proteome</keyword>
<comment type="cofactor">
    <cofactor evidence="1">
        <name>Mg(2+)</name>
        <dbReference type="ChEBI" id="CHEBI:18420"/>
    </cofactor>
</comment>
<reference evidence="12" key="2">
    <citation type="submission" date="2025-09" db="UniProtKB">
        <authorList>
            <consortium name="Ensembl"/>
        </authorList>
    </citation>
    <scope>IDENTIFICATION</scope>
</reference>
<dbReference type="InterPro" id="IPR036525">
    <property type="entry name" value="Tubulin/FtsZ_GTPase_sf"/>
</dbReference>
<keyword evidence="4" id="KW-0963">Cytoplasm</keyword>
<dbReference type="Proteomes" id="UP000261580">
    <property type="component" value="Unassembled WGS sequence"/>
</dbReference>
<dbReference type="SUPFAM" id="SSF52490">
    <property type="entry name" value="Tubulin nucleotide-binding domain-like"/>
    <property type="match status" value="1"/>
</dbReference>
<evidence type="ECO:0000256" key="4">
    <source>
        <dbReference type="ARBA" id="ARBA00022490"/>
    </source>
</evidence>
<keyword evidence="5" id="KW-0493">Microtubule</keyword>
<dbReference type="InterPro" id="IPR002452">
    <property type="entry name" value="Alpha_tubulin"/>
</dbReference>
<evidence type="ECO:0000313" key="13">
    <source>
        <dbReference type="Proteomes" id="UP000261580"/>
    </source>
</evidence>
<dbReference type="PANTHER" id="PTHR11588">
    <property type="entry name" value="TUBULIN"/>
    <property type="match status" value="1"/>
</dbReference>
<reference evidence="12" key="1">
    <citation type="submission" date="2025-08" db="UniProtKB">
        <authorList>
            <consortium name="Ensembl"/>
        </authorList>
    </citation>
    <scope>IDENTIFICATION</scope>
</reference>
<dbReference type="GeneTree" id="ENSGT00940000164588"/>
<dbReference type="GO" id="GO:0005200">
    <property type="term" value="F:structural constituent of cytoskeleton"/>
    <property type="evidence" value="ECO:0007669"/>
    <property type="project" value="InterPro"/>
</dbReference>
<evidence type="ECO:0000256" key="9">
    <source>
        <dbReference type="ARBA" id="ARBA00023212"/>
    </source>
</evidence>
<dbReference type="Ensembl" id="ENSNBRT00000009650.1">
    <property type="protein sequence ID" value="ENSNBRP00000009383.1"/>
    <property type="gene ID" value="ENSNBRG00000007332.1"/>
</dbReference>
<evidence type="ECO:0000256" key="2">
    <source>
        <dbReference type="ARBA" id="ARBA00004245"/>
    </source>
</evidence>
<dbReference type="Gene3D" id="3.40.50.1440">
    <property type="entry name" value="Tubulin/FtsZ, GTPase domain"/>
    <property type="match status" value="1"/>
</dbReference>
<protein>
    <recommendedName>
        <fullName evidence="11">Tubulin/FtsZ GTPase domain-containing protein</fullName>
    </recommendedName>
</protein>
<name>A0A3Q4GQX8_NEOBR</name>
<evidence type="ECO:0000313" key="12">
    <source>
        <dbReference type="Ensembl" id="ENSNBRP00000009383.1"/>
    </source>
</evidence>
<dbReference type="STRING" id="32507.ENSNBRP00000009383"/>
<dbReference type="InterPro" id="IPR003008">
    <property type="entry name" value="Tubulin_FtsZ_GTPase"/>
</dbReference>
<evidence type="ECO:0000259" key="11">
    <source>
        <dbReference type="Pfam" id="PF00091"/>
    </source>
</evidence>
<dbReference type="Bgee" id="ENSNBRG00000007332">
    <property type="expression patterns" value="Expressed in zone of skin and 4 other cell types or tissues"/>
</dbReference>
<dbReference type="AlphaFoldDB" id="A0A3Q4GQX8"/>
<dbReference type="GO" id="GO:0005874">
    <property type="term" value="C:microtubule"/>
    <property type="evidence" value="ECO:0007669"/>
    <property type="project" value="UniProtKB-KW"/>
</dbReference>
<dbReference type="PRINTS" id="PR01161">
    <property type="entry name" value="TUBULIN"/>
</dbReference>
<dbReference type="GO" id="GO:0005525">
    <property type="term" value="F:GTP binding"/>
    <property type="evidence" value="ECO:0007669"/>
    <property type="project" value="UniProtKB-KW"/>
</dbReference>
<evidence type="ECO:0000256" key="10">
    <source>
        <dbReference type="ARBA" id="ARBA00049117"/>
    </source>
</evidence>
<dbReference type="GO" id="GO:0007017">
    <property type="term" value="P:microtubule-based process"/>
    <property type="evidence" value="ECO:0007669"/>
    <property type="project" value="InterPro"/>
</dbReference>
<keyword evidence="8" id="KW-0342">GTP-binding</keyword>
<evidence type="ECO:0000256" key="8">
    <source>
        <dbReference type="ARBA" id="ARBA00023134"/>
    </source>
</evidence>
<dbReference type="Pfam" id="PF00091">
    <property type="entry name" value="Tubulin"/>
    <property type="match status" value="1"/>
</dbReference>
<evidence type="ECO:0000256" key="6">
    <source>
        <dbReference type="ARBA" id="ARBA00022741"/>
    </source>
</evidence>
<keyword evidence="7" id="KW-0378">Hydrolase</keyword>
<keyword evidence="6" id="KW-0547">Nucleotide-binding</keyword>
<comment type="catalytic activity">
    <reaction evidence="10">
        <text>GTP + H2O = GDP + phosphate + H(+)</text>
        <dbReference type="Rhea" id="RHEA:19669"/>
        <dbReference type="ChEBI" id="CHEBI:15377"/>
        <dbReference type="ChEBI" id="CHEBI:15378"/>
        <dbReference type="ChEBI" id="CHEBI:37565"/>
        <dbReference type="ChEBI" id="CHEBI:43474"/>
        <dbReference type="ChEBI" id="CHEBI:58189"/>
    </reaction>
    <physiologicalReaction direction="left-to-right" evidence="10">
        <dbReference type="Rhea" id="RHEA:19670"/>
    </physiologicalReaction>
</comment>
<evidence type="ECO:0000256" key="5">
    <source>
        <dbReference type="ARBA" id="ARBA00022701"/>
    </source>
</evidence>
<accession>A0A3Q4GQX8</accession>
<dbReference type="GO" id="GO:0016787">
    <property type="term" value="F:hydrolase activity"/>
    <property type="evidence" value="ECO:0007669"/>
    <property type="project" value="UniProtKB-KW"/>
</dbReference>
<dbReference type="InterPro" id="IPR000217">
    <property type="entry name" value="Tubulin"/>
</dbReference>
<dbReference type="PRINTS" id="PR01162">
    <property type="entry name" value="ALPHATUBULIN"/>
</dbReference>
<comment type="similarity">
    <text evidence="3">Belongs to the tubulin family.</text>
</comment>
<organism evidence="12 13">
    <name type="scientific">Neolamprologus brichardi</name>
    <name type="common">Fairy cichlid</name>
    <name type="synonym">Lamprologus brichardi</name>
    <dbReference type="NCBI Taxonomy" id="32507"/>
    <lineage>
        <taxon>Eukaryota</taxon>
        <taxon>Metazoa</taxon>
        <taxon>Chordata</taxon>
        <taxon>Craniata</taxon>
        <taxon>Vertebrata</taxon>
        <taxon>Euteleostomi</taxon>
        <taxon>Actinopterygii</taxon>
        <taxon>Neopterygii</taxon>
        <taxon>Teleostei</taxon>
        <taxon>Neoteleostei</taxon>
        <taxon>Acanthomorphata</taxon>
        <taxon>Ovalentaria</taxon>
        <taxon>Cichlomorphae</taxon>
        <taxon>Cichliformes</taxon>
        <taxon>Cichlidae</taxon>
        <taxon>African cichlids</taxon>
        <taxon>Pseudocrenilabrinae</taxon>
        <taxon>Lamprologini</taxon>
        <taxon>Neolamprologus</taxon>
    </lineage>
</organism>